<sequence>MIGKLRALLGWFSLSSKPTTPNLMERLRQNTPTLPEQHPEELPVPRWEGRTLRGHVILDLVQQAAGTSGRNTLFGAEVITSSGKRYTLVFMHTLPEVPLVVGWNIQFLNPEGKKLKVGRLTRILRLEPDGGVYVNLMRPTPESYLEAVQTGPSAVHPYIRALHWEPI</sequence>
<comment type="caution">
    <text evidence="1">The sequence shown here is derived from an EMBL/GenBank/DDBJ whole genome shotgun (WGS) entry which is preliminary data.</text>
</comment>
<proteinExistence type="predicted"/>
<dbReference type="EMBL" id="BJXB01000006">
    <property type="protein sequence ID" value="GEM46117.1"/>
    <property type="molecule type" value="Genomic_DNA"/>
</dbReference>
<keyword evidence="2" id="KW-1185">Reference proteome</keyword>
<gene>
    <name evidence="1" type="ORF">DC3_17520</name>
</gene>
<evidence type="ECO:0000313" key="2">
    <source>
        <dbReference type="Proteomes" id="UP000321306"/>
    </source>
</evidence>
<organism evidence="1 2">
    <name type="scientific">Deinococcus cellulosilyticus (strain DSM 18568 / NBRC 106333 / KACC 11606 / 5516J-15)</name>
    <dbReference type="NCBI Taxonomy" id="1223518"/>
    <lineage>
        <taxon>Bacteria</taxon>
        <taxon>Thermotogati</taxon>
        <taxon>Deinococcota</taxon>
        <taxon>Deinococci</taxon>
        <taxon>Deinococcales</taxon>
        <taxon>Deinococcaceae</taxon>
        <taxon>Deinococcus</taxon>
    </lineage>
</organism>
<protein>
    <submittedName>
        <fullName evidence="1">Uncharacterized protein</fullName>
    </submittedName>
</protein>
<dbReference type="OrthoDB" id="9839067at2"/>
<name>A0A511N0Y0_DEIC1</name>
<accession>A0A511N0Y0</accession>
<reference evidence="1 2" key="1">
    <citation type="submission" date="2019-07" db="EMBL/GenBank/DDBJ databases">
        <title>Whole genome shotgun sequence of Deinococcus cellulosilyticus NBRC 106333.</title>
        <authorList>
            <person name="Hosoyama A."/>
            <person name="Uohara A."/>
            <person name="Ohji S."/>
            <person name="Ichikawa N."/>
        </authorList>
    </citation>
    <scope>NUCLEOTIDE SEQUENCE [LARGE SCALE GENOMIC DNA]</scope>
    <source>
        <strain evidence="1 2">NBRC 106333</strain>
    </source>
</reference>
<evidence type="ECO:0000313" key="1">
    <source>
        <dbReference type="EMBL" id="GEM46117.1"/>
    </source>
</evidence>
<dbReference type="Proteomes" id="UP000321306">
    <property type="component" value="Unassembled WGS sequence"/>
</dbReference>
<dbReference type="AlphaFoldDB" id="A0A511N0Y0"/>
<dbReference type="RefSeq" id="WP_146883934.1">
    <property type="nucleotide sequence ID" value="NZ_BJXB01000006.1"/>
</dbReference>